<proteinExistence type="predicted"/>
<dbReference type="AlphaFoldDB" id="A0A518JP05"/>
<reference evidence="2 3" key="1">
    <citation type="submission" date="2019-02" db="EMBL/GenBank/DDBJ databases">
        <title>Deep-cultivation of Planctomycetes and their phenomic and genomic characterization uncovers novel biology.</title>
        <authorList>
            <person name="Wiegand S."/>
            <person name="Jogler M."/>
            <person name="Boedeker C."/>
            <person name="Pinto D."/>
            <person name="Vollmers J."/>
            <person name="Rivas-Marin E."/>
            <person name="Kohn T."/>
            <person name="Peeters S.H."/>
            <person name="Heuer A."/>
            <person name="Rast P."/>
            <person name="Oberbeckmann S."/>
            <person name="Bunk B."/>
            <person name="Jeske O."/>
            <person name="Meyerdierks A."/>
            <person name="Storesund J.E."/>
            <person name="Kallscheuer N."/>
            <person name="Luecker S."/>
            <person name="Lage O.M."/>
            <person name="Pohl T."/>
            <person name="Merkel B.J."/>
            <person name="Hornburger P."/>
            <person name="Mueller R.-W."/>
            <person name="Bruemmer F."/>
            <person name="Labrenz M."/>
            <person name="Spormann A.M."/>
            <person name="Op den Camp H."/>
            <person name="Overmann J."/>
            <person name="Amann R."/>
            <person name="Jetten M.S.M."/>
            <person name="Mascher T."/>
            <person name="Medema M.H."/>
            <person name="Devos D.P."/>
            <person name="Kaster A.-K."/>
            <person name="Ovreas L."/>
            <person name="Rohde M."/>
            <person name="Galperin M.Y."/>
            <person name="Jogler C."/>
        </authorList>
    </citation>
    <scope>NUCLEOTIDE SEQUENCE [LARGE SCALE GENOMIC DNA]</scope>
    <source>
        <strain evidence="2 3">Poly24</strain>
    </source>
</reference>
<dbReference type="KEGG" id="rcf:Poly24_09730"/>
<evidence type="ECO:0000313" key="2">
    <source>
        <dbReference type="EMBL" id="QDV67280.1"/>
    </source>
</evidence>
<dbReference type="PROSITE" id="PS51257">
    <property type="entry name" value="PROKAR_LIPOPROTEIN"/>
    <property type="match status" value="1"/>
</dbReference>
<dbReference type="RefSeq" id="WP_145091177.1">
    <property type="nucleotide sequence ID" value="NZ_CP036348.1"/>
</dbReference>
<name>A0A518JP05_9BACT</name>
<dbReference type="EMBL" id="CP036348">
    <property type="protein sequence ID" value="QDV67280.1"/>
    <property type="molecule type" value="Genomic_DNA"/>
</dbReference>
<evidence type="ECO:0008006" key="4">
    <source>
        <dbReference type="Google" id="ProtNLM"/>
    </source>
</evidence>
<accession>A0A518JP05</accession>
<dbReference type="Gene3D" id="1.25.40.10">
    <property type="entry name" value="Tetratricopeptide repeat domain"/>
    <property type="match status" value="1"/>
</dbReference>
<organism evidence="2 3">
    <name type="scientific">Rosistilla carotiformis</name>
    <dbReference type="NCBI Taxonomy" id="2528017"/>
    <lineage>
        <taxon>Bacteria</taxon>
        <taxon>Pseudomonadati</taxon>
        <taxon>Planctomycetota</taxon>
        <taxon>Planctomycetia</taxon>
        <taxon>Pirellulales</taxon>
        <taxon>Pirellulaceae</taxon>
        <taxon>Rosistilla</taxon>
    </lineage>
</organism>
<dbReference type="OrthoDB" id="262809at2"/>
<dbReference type="SUPFAM" id="SSF48452">
    <property type="entry name" value="TPR-like"/>
    <property type="match status" value="1"/>
</dbReference>
<sequence>MSEQKRRFTILCFSLMPMLLGCRVGTGVHVWQPPLAADGVGKRVAVSPLVGAPALAGELTQAIANEQPQLPQQTQLVSQYEMSQADTIQLVSFEDRAPSDLALLPVARRAGVDFVLVGEVLNDPFTGQEKALAPDDPAFQFKLGQILENRNDDPILAFSWRLIDVASGETLWANPLSVSKSFIDRSYPDLADREKPLRQQLQAAAGRETWKLLMPFVDQFQVELAVPWGSLGAKRTRQGNQHALNGDWMQAEACWREALEAHPRQLAAMHNLAIAAVARQDFVQAKRLATETLSRRDSRLFQKTLVWIEARQREYHDAFNLPDPEEGWNYQSPIPSSATIAPRNATDSSAMVSG</sequence>
<keyword evidence="3" id="KW-1185">Reference proteome</keyword>
<dbReference type="Proteomes" id="UP000315082">
    <property type="component" value="Chromosome"/>
</dbReference>
<evidence type="ECO:0000313" key="3">
    <source>
        <dbReference type="Proteomes" id="UP000315082"/>
    </source>
</evidence>
<feature type="region of interest" description="Disordered" evidence="1">
    <location>
        <begin position="332"/>
        <end position="354"/>
    </location>
</feature>
<gene>
    <name evidence="2" type="ORF">Poly24_09730</name>
</gene>
<protein>
    <recommendedName>
        <fullName evidence="4">Tetratricopeptide repeat protein</fullName>
    </recommendedName>
</protein>
<dbReference type="InterPro" id="IPR011990">
    <property type="entry name" value="TPR-like_helical_dom_sf"/>
</dbReference>
<evidence type="ECO:0000256" key="1">
    <source>
        <dbReference type="SAM" id="MobiDB-lite"/>
    </source>
</evidence>